<dbReference type="InterPro" id="IPR004358">
    <property type="entry name" value="Sig_transdc_His_kin-like_C"/>
</dbReference>
<dbReference type="GO" id="GO:0007234">
    <property type="term" value="P:osmosensory signaling via phosphorelay pathway"/>
    <property type="evidence" value="ECO:0007669"/>
    <property type="project" value="TreeGrafter"/>
</dbReference>
<dbReference type="eggNOG" id="COG2205">
    <property type="taxonomic scope" value="Bacteria"/>
</dbReference>
<evidence type="ECO:0000256" key="2">
    <source>
        <dbReference type="ARBA" id="ARBA00004236"/>
    </source>
</evidence>
<accession>A9WPZ0</accession>
<dbReference type="GO" id="GO:0030295">
    <property type="term" value="F:protein kinase activator activity"/>
    <property type="evidence" value="ECO:0007669"/>
    <property type="project" value="TreeGrafter"/>
</dbReference>
<feature type="coiled-coil region" evidence="11">
    <location>
        <begin position="126"/>
        <end position="153"/>
    </location>
</feature>
<evidence type="ECO:0000313" key="15">
    <source>
        <dbReference type="Proteomes" id="UP000002007"/>
    </source>
</evidence>
<keyword evidence="15" id="KW-1185">Reference proteome</keyword>
<dbReference type="EC" id="2.7.13.3" evidence="3"/>
<evidence type="ECO:0000256" key="5">
    <source>
        <dbReference type="ARBA" id="ARBA00022679"/>
    </source>
</evidence>
<dbReference type="GO" id="GO:0000156">
    <property type="term" value="F:phosphorelay response regulator activity"/>
    <property type="evidence" value="ECO:0007669"/>
    <property type="project" value="TreeGrafter"/>
</dbReference>
<organism evidence="14 15">
    <name type="scientific">Renibacterium salmoninarum (strain ATCC 33209 / DSM 20767 / JCM 11484 / NBRC 15589 / NCIMB 2235)</name>
    <dbReference type="NCBI Taxonomy" id="288705"/>
    <lineage>
        <taxon>Bacteria</taxon>
        <taxon>Bacillati</taxon>
        <taxon>Actinomycetota</taxon>
        <taxon>Actinomycetes</taxon>
        <taxon>Micrococcales</taxon>
        <taxon>Micrococcaceae</taxon>
        <taxon>Renibacterium</taxon>
    </lineage>
</organism>
<keyword evidence="11" id="KW-0175">Coiled coil</keyword>
<evidence type="ECO:0000256" key="7">
    <source>
        <dbReference type="ARBA" id="ARBA00022777"/>
    </source>
</evidence>
<dbReference type="GO" id="GO:0005886">
    <property type="term" value="C:plasma membrane"/>
    <property type="evidence" value="ECO:0007669"/>
    <property type="project" value="UniProtKB-SubCell"/>
</dbReference>
<dbReference type="Gene3D" id="3.30.565.10">
    <property type="entry name" value="Histidine kinase-like ATPase, C-terminal domain"/>
    <property type="match status" value="1"/>
</dbReference>
<dbReference type="GO" id="GO:0000155">
    <property type="term" value="F:phosphorelay sensor kinase activity"/>
    <property type="evidence" value="ECO:0007669"/>
    <property type="project" value="InterPro"/>
</dbReference>
<dbReference type="GO" id="GO:0005524">
    <property type="term" value="F:ATP binding"/>
    <property type="evidence" value="ECO:0007669"/>
    <property type="project" value="UniProtKB-KW"/>
</dbReference>
<keyword evidence="12" id="KW-1133">Transmembrane helix</keyword>
<dbReference type="SUPFAM" id="SSF47384">
    <property type="entry name" value="Homodimeric domain of signal transducing histidine kinase"/>
    <property type="match status" value="1"/>
</dbReference>
<dbReference type="EMBL" id="CP000910">
    <property type="protein sequence ID" value="ABY22435.1"/>
    <property type="molecule type" value="Genomic_DNA"/>
</dbReference>
<keyword evidence="9" id="KW-0902">Two-component regulatory system</keyword>
<keyword evidence="8" id="KW-0067">ATP-binding</keyword>
<reference evidence="15" key="1">
    <citation type="journal article" date="2008" name="J. Bacteriol.">
        <title>Genome sequence of the fish pathogen Renibacterium salmoninarum suggests reductive evolution away from an environmental Arthrobacter ancestor.</title>
        <authorList>
            <person name="Wiens G.D."/>
            <person name="Rockey D.D."/>
            <person name="Wu Z."/>
            <person name="Chang J."/>
            <person name="Levy R."/>
            <person name="Crane S."/>
            <person name="Chen D.S."/>
            <person name="Capri G.R."/>
            <person name="Burnett J.R."/>
            <person name="Sudheesh P.S."/>
            <person name="Schipma M.J."/>
            <person name="Burd H."/>
            <person name="Bhattacharyya A."/>
            <person name="Rhodes L.D."/>
            <person name="Kaul R."/>
            <person name="Strom M.S."/>
        </authorList>
    </citation>
    <scope>NUCLEOTIDE SEQUENCE [LARGE SCALE GENOMIC DNA]</scope>
    <source>
        <strain evidence="15">ATCC 33209 / DSM 20767 / JCM 11484 / NBRC 15589 / NCIMB 2235</strain>
    </source>
</reference>
<dbReference type="InterPro" id="IPR005467">
    <property type="entry name" value="His_kinase_dom"/>
</dbReference>
<dbReference type="CDD" id="cd00075">
    <property type="entry name" value="HATPase"/>
    <property type="match status" value="1"/>
</dbReference>
<dbReference type="Proteomes" id="UP000002007">
    <property type="component" value="Chromosome"/>
</dbReference>
<evidence type="ECO:0000256" key="1">
    <source>
        <dbReference type="ARBA" id="ARBA00000085"/>
    </source>
</evidence>
<feature type="transmembrane region" description="Helical" evidence="12">
    <location>
        <begin position="73"/>
        <end position="96"/>
    </location>
</feature>
<dbReference type="SUPFAM" id="SSF55874">
    <property type="entry name" value="ATPase domain of HSP90 chaperone/DNA topoisomerase II/histidine kinase"/>
    <property type="match status" value="1"/>
</dbReference>
<dbReference type="Gene3D" id="1.10.287.130">
    <property type="match status" value="1"/>
</dbReference>
<dbReference type="InterPro" id="IPR003661">
    <property type="entry name" value="HisK_dim/P_dom"/>
</dbReference>
<comment type="catalytic activity">
    <reaction evidence="1">
        <text>ATP + protein L-histidine = ADP + protein N-phospho-L-histidine.</text>
        <dbReference type="EC" id="2.7.13.3"/>
    </reaction>
</comment>
<dbReference type="InterPro" id="IPR036097">
    <property type="entry name" value="HisK_dim/P_sf"/>
</dbReference>
<dbReference type="KEGG" id="rsa:RSal33209_0688"/>
<evidence type="ECO:0000256" key="9">
    <source>
        <dbReference type="ARBA" id="ARBA00023012"/>
    </source>
</evidence>
<dbReference type="SMART" id="SM00387">
    <property type="entry name" value="HATPase_c"/>
    <property type="match status" value="1"/>
</dbReference>
<evidence type="ECO:0000256" key="3">
    <source>
        <dbReference type="ARBA" id="ARBA00012438"/>
    </source>
</evidence>
<comment type="subcellular location">
    <subcellularLocation>
        <location evidence="2">Cell membrane</location>
    </subcellularLocation>
</comment>
<dbReference type="CDD" id="cd00082">
    <property type="entry name" value="HisKA"/>
    <property type="match status" value="1"/>
</dbReference>
<keyword evidence="12" id="KW-0472">Membrane</keyword>
<dbReference type="Pfam" id="PF02518">
    <property type="entry name" value="HATPase_c"/>
    <property type="match status" value="1"/>
</dbReference>
<evidence type="ECO:0000259" key="13">
    <source>
        <dbReference type="PROSITE" id="PS50109"/>
    </source>
</evidence>
<evidence type="ECO:0000256" key="6">
    <source>
        <dbReference type="ARBA" id="ARBA00022741"/>
    </source>
</evidence>
<dbReference type="PROSITE" id="PS50109">
    <property type="entry name" value="HIS_KIN"/>
    <property type="match status" value="1"/>
</dbReference>
<keyword evidence="4" id="KW-0597">Phosphoprotein</keyword>
<evidence type="ECO:0000256" key="11">
    <source>
        <dbReference type="SAM" id="Coils"/>
    </source>
</evidence>
<keyword evidence="7 14" id="KW-0418">Kinase</keyword>
<sequence length="376" mass="39729">MCLERLNGLVAVPGNPFLGARLGGCDWRAYPGRTPVAQTSVNRGANLPCGGCHGGGLGNGLNSMFISAKDVEFLWYILAVAAAVALVVALVLGLGLSRYTSGLTKAAHNIGLGQTVAPKKLMSSELAGLATELQATSEKLDESRRREAAMEEARRELVSWVSHDLRTPLASMKAMTEALEDGVVTDVSGYHRKIIAQADQMAVLVNDLLELSKIQSGSLTLNTGPIDLYDLVSDAIADLAPLAAAKSIQIDGKAVISTVVNADSALICRMIRNLIVNAISYSPERSVISLSSGMHGDSVEIVVRDQCGGIDPADLDRLFDMGWRKSTERSKSAFSGAGVGLSTVAGIVAAHHGQVTVDNTEDGCRFIVRIPYEVKA</sequence>
<dbReference type="PRINTS" id="PR00344">
    <property type="entry name" value="BCTRLSENSOR"/>
</dbReference>
<evidence type="ECO:0000313" key="14">
    <source>
        <dbReference type="EMBL" id="ABY22435.1"/>
    </source>
</evidence>
<protein>
    <recommendedName>
        <fullName evidence="10">Sensor-like histidine kinase SenX3</fullName>
        <ecNumber evidence="3">2.7.13.3</ecNumber>
    </recommendedName>
</protein>
<proteinExistence type="predicted"/>
<evidence type="ECO:0000256" key="8">
    <source>
        <dbReference type="ARBA" id="ARBA00022840"/>
    </source>
</evidence>
<dbReference type="RefSeq" id="WP_012244134.1">
    <property type="nucleotide sequence ID" value="NC_010168.1"/>
</dbReference>
<gene>
    <name evidence="14" type="ordered locus">RSal33209_0688</name>
</gene>
<dbReference type="InterPro" id="IPR003594">
    <property type="entry name" value="HATPase_dom"/>
</dbReference>
<evidence type="ECO:0000256" key="10">
    <source>
        <dbReference type="ARBA" id="ARBA00039401"/>
    </source>
</evidence>
<keyword evidence="6" id="KW-0547">Nucleotide-binding</keyword>
<dbReference type="Pfam" id="PF00512">
    <property type="entry name" value="HisKA"/>
    <property type="match status" value="1"/>
</dbReference>
<dbReference type="SMART" id="SM00388">
    <property type="entry name" value="HisKA"/>
    <property type="match status" value="1"/>
</dbReference>
<dbReference type="InterPro" id="IPR050351">
    <property type="entry name" value="BphY/WalK/GraS-like"/>
</dbReference>
<keyword evidence="5 14" id="KW-0808">Transferase</keyword>
<feature type="domain" description="Histidine kinase" evidence="13">
    <location>
        <begin position="160"/>
        <end position="374"/>
    </location>
</feature>
<dbReference type="PANTHER" id="PTHR42878">
    <property type="entry name" value="TWO-COMPONENT HISTIDINE KINASE"/>
    <property type="match status" value="1"/>
</dbReference>
<dbReference type="HOGENOM" id="CLU_000445_89_3_11"/>
<dbReference type="STRING" id="288705.RSal33209_0688"/>
<dbReference type="AlphaFoldDB" id="A9WPZ0"/>
<keyword evidence="12" id="KW-0812">Transmembrane</keyword>
<evidence type="ECO:0000256" key="12">
    <source>
        <dbReference type="SAM" id="Phobius"/>
    </source>
</evidence>
<name>A9WPZ0_RENSM</name>
<dbReference type="PANTHER" id="PTHR42878:SF7">
    <property type="entry name" value="SENSOR HISTIDINE KINASE GLRK"/>
    <property type="match status" value="1"/>
</dbReference>
<dbReference type="InterPro" id="IPR036890">
    <property type="entry name" value="HATPase_C_sf"/>
</dbReference>
<evidence type="ECO:0000256" key="4">
    <source>
        <dbReference type="ARBA" id="ARBA00022553"/>
    </source>
</evidence>